<name>A0A6L9LC97_9BACT</name>
<evidence type="ECO:0000313" key="1">
    <source>
        <dbReference type="EMBL" id="NDU98175.1"/>
    </source>
</evidence>
<keyword evidence="2" id="KW-1185">Reference proteome</keyword>
<protein>
    <submittedName>
        <fullName evidence="1">Uncharacterized protein</fullName>
    </submittedName>
</protein>
<gene>
    <name evidence="1" type="ORF">GK108_25045</name>
</gene>
<reference evidence="1 2" key="1">
    <citation type="submission" date="2020-02" db="EMBL/GenBank/DDBJ databases">
        <title>Draft genome sequence of two Spirosoma agri KCTC 52727 and Spirosoma terrae KCTC 52035.</title>
        <authorList>
            <person name="Rojas J."/>
            <person name="Ambika Manirajan B."/>
            <person name="Suarez C."/>
            <person name="Ratering S."/>
            <person name="Schnell S."/>
        </authorList>
    </citation>
    <scope>NUCLEOTIDE SEQUENCE [LARGE SCALE GENOMIC DNA]</scope>
    <source>
        <strain evidence="1 2">KCTC 52035</strain>
    </source>
</reference>
<accession>A0A6L9LC97</accession>
<dbReference type="AlphaFoldDB" id="A0A6L9LC97"/>
<dbReference type="RefSeq" id="WP_163954309.1">
    <property type="nucleotide sequence ID" value="NZ_JAAFZH010000015.1"/>
</dbReference>
<sequence length="103" mass="11490">MPAHLAQKYAELRAAAANATADIDTVNEIMVDILQLLHDRFAETTGSQKIAYEQAYSYLDYTVSAHRATKQDTSNQFYLNEVGLQVGRDISSVLSKASHQQRD</sequence>
<dbReference type="EMBL" id="JAAFZH010000015">
    <property type="protein sequence ID" value="NDU98175.1"/>
    <property type="molecule type" value="Genomic_DNA"/>
</dbReference>
<dbReference type="Proteomes" id="UP000474175">
    <property type="component" value="Unassembled WGS sequence"/>
</dbReference>
<organism evidence="1 2">
    <name type="scientific">Spirosoma terrae</name>
    <dbReference type="NCBI Taxonomy" id="1968276"/>
    <lineage>
        <taxon>Bacteria</taxon>
        <taxon>Pseudomonadati</taxon>
        <taxon>Bacteroidota</taxon>
        <taxon>Cytophagia</taxon>
        <taxon>Cytophagales</taxon>
        <taxon>Cytophagaceae</taxon>
        <taxon>Spirosoma</taxon>
    </lineage>
</organism>
<comment type="caution">
    <text evidence="1">The sequence shown here is derived from an EMBL/GenBank/DDBJ whole genome shotgun (WGS) entry which is preliminary data.</text>
</comment>
<evidence type="ECO:0000313" key="2">
    <source>
        <dbReference type="Proteomes" id="UP000474175"/>
    </source>
</evidence>
<proteinExistence type="predicted"/>